<dbReference type="Proteomes" id="UP000318661">
    <property type="component" value="Unassembled WGS sequence"/>
</dbReference>
<protein>
    <submittedName>
        <fullName evidence="3">Uncharacterized protein</fullName>
    </submittedName>
</protein>
<gene>
    <name evidence="3" type="ORF">E6G99_07870</name>
</gene>
<proteinExistence type="predicted"/>
<keyword evidence="2" id="KW-0812">Transmembrane</keyword>
<comment type="caution">
    <text evidence="3">The sequence shown here is derived from an EMBL/GenBank/DDBJ whole genome shotgun (WGS) entry which is preliminary data.</text>
</comment>
<dbReference type="EMBL" id="VBAJ01000196">
    <property type="protein sequence ID" value="TMJ07102.1"/>
    <property type="molecule type" value="Genomic_DNA"/>
</dbReference>
<organism evidence="3 4">
    <name type="scientific">Candidatus Segetimicrobium genomatis</name>
    <dbReference type="NCBI Taxonomy" id="2569760"/>
    <lineage>
        <taxon>Bacteria</taxon>
        <taxon>Bacillati</taxon>
        <taxon>Candidatus Sysuimicrobiota</taxon>
        <taxon>Candidatus Sysuimicrobiia</taxon>
        <taxon>Candidatus Sysuimicrobiales</taxon>
        <taxon>Candidatus Segetimicrobiaceae</taxon>
        <taxon>Candidatus Segetimicrobium</taxon>
    </lineage>
</organism>
<accession>A0A537LGM7</accession>
<feature type="compositionally biased region" description="Low complexity" evidence="1">
    <location>
        <begin position="117"/>
        <end position="136"/>
    </location>
</feature>
<feature type="region of interest" description="Disordered" evidence="1">
    <location>
        <begin position="114"/>
        <end position="137"/>
    </location>
</feature>
<reference evidence="3 4" key="1">
    <citation type="journal article" date="2019" name="Nat. Microbiol.">
        <title>Mediterranean grassland soil C-N compound turnover is dependent on rainfall and depth, and is mediated by genomically divergent microorganisms.</title>
        <authorList>
            <person name="Diamond S."/>
            <person name="Andeer P.F."/>
            <person name="Li Z."/>
            <person name="Crits-Christoph A."/>
            <person name="Burstein D."/>
            <person name="Anantharaman K."/>
            <person name="Lane K.R."/>
            <person name="Thomas B.C."/>
            <person name="Pan C."/>
            <person name="Northen T.R."/>
            <person name="Banfield J.F."/>
        </authorList>
    </citation>
    <scope>NUCLEOTIDE SEQUENCE [LARGE SCALE GENOMIC DNA]</scope>
    <source>
        <strain evidence="3">NP_2</strain>
    </source>
</reference>
<evidence type="ECO:0000313" key="4">
    <source>
        <dbReference type="Proteomes" id="UP000318661"/>
    </source>
</evidence>
<keyword evidence="2" id="KW-0472">Membrane</keyword>
<evidence type="ECO:0000313" key="3">
    <source>
        <dbReference type="EMBL" id="TMJ07102.1"/>
    </source>
</evidence>
<name>A0A537LGM7_9BACT</name>
<feature type="transmembrane region" description="Helical" evidence="2">
    <location>
        <begin position="67"/>
        <end position="88"/>
    </location>
</feature>
<sequence>MAGTGDTQVLTRIGFAQRWLDRAKRQCTEGNLTRTALTLVLAGAEVHHAIEATGAPAGVGTRRSTPFAFVLVSAVVASALLLASRWPVISGAASSPPPRLVRLSSSSGALLEAVGTAGSASRPASPSAAAGGPRSGRVVDAQVASPSATLLGTGHELPLGRTSGTAPIVVGSSHISMSELIDLVLTAERALRQEPAGTSSP</sequence>
<dbReference type="AlphaFoldDB" id="A0A537LGM7"/>
<evidence type="ECO:0000256" key="2">
    <source>
        <dbReference type="SAM" id="Phobius"/>
    </source>
</evidence>
<evidence type="ECO:0000256" key="1">
    <source>
        <dbReference type="SAM" id="MobiDB-lite"/>
    </source>
</evidence>
<keyword evidence="2" id="KW-1133">Transmembrane helix</keyword>